<dbReference type="PANTHER" id="PTHR42894">
    <property type="entry name" value="N-(5'-PHOSPHORIBOSYL)ANTHRANILATE ISOMERASE"/>
    <property type="match status" value="1"/>
</dbReference>
<evidence type="ECO:0000256" key="2">
    <source>
        <dbReference type="ARBA" id="ARBA00004664"/>
    </source>
</evidence>
<gene>
    <name evidence="9 11" type="primary">trpF</name>
    <name evidence="11" type="ordered locus">bpr_I0010</name>
</gene>
<keyword evidence="5 9" id="KW-0028">Amino-acid biosynthesis</keyword>
<dbReference type="Proteomes" id="UP000001299">
    <property type="component" value="Chromosome 1"/>
</dbReference>
<comment type="catalytic activity">
    <reaction evidence="1 9">
        <text>N-(5-phospho-beta-D-ribosyl)anthranilate = 1-(2-carboxyphenylamino)-1-deoxy-D-ribulose 5-phosphate</text>
        <dbReference type="Rhea" id="RHEA:21540"/>
        <dbReference type="ChEBI" id="CHEBI:18277"/>
        <dbReference type="ChEBI" id="CHEBI:58613"/>
        <dbReference type="EC" id="5.3.1.24"/>
    </reaction>
</comment>
<proteinExistence type="inferred from homology"/>
<dbReference type="eggNOG" id="COG0135">
    <property type="taxonomic scope" value="Bacteria"/>
</dbReference>
<dbReference type="GO" id="GO:0004640">
    <property type="term" value="F:phosphoribosylanthranilate isomerase activity"/>
    <property type="evidence" value="ECO:0007669"/>
    <property type="project" value="UniProtKB-UniRule"/>
</dbReference>
<evidence type="ECO:0000259" key="10">
    <source>
        <dbReference type="Pfam" id="PF00697"/>
    </source>
</evidence>
<dbReference type="KEGG" id="bpb:bpr_I0010"/>
<evidence type="ECO:0000313" key="12">
    <source>
        <dbReference type="Proteomes" id="UP000001299"/>
    </source>
</evidence>
<comment type="similarity">
    <text evidence="9">Belongs to the TrpF family.</text>
</comment>
<name>E0S2D9_BUTPB</name>
<evidence type="ECO:0000256" key="9">
    <source>
        <dbReference type="HAMAP-Rule" id="MF_00135"/>
    </source>
</evidence>
<reference evidence="11 12" key="1">
    <citation type="journal article" date="2010" name="PLoS ONE">
        <title>The glycobiome of the rumen bacterium Butyrivibrio proteoclasticus B316(T) highlights adaptation to a polysaccharide-rich environment.</title>
        <authorList>
            <person name="Kelly W.J."/>
            <person name="Leahy S.C."/>
            <person name="Altermann E."/>
            <person name="Yeoman C.J."/>
            <person name="Dunne J.C."/>
            <person name="Kong Z."/>
            <person name="Pacheco D.M."/>
            <person name="Li D."/>
            <person name="Noel S.J."/>
            <person name="Moon C.D."/>
            <person name="Cookson A.L."/>
            <person name="Attwood G.T."/>
        </authorList>
    </citation>
    <scope>NUCLEOTIDE SEQUENCE [LARGE SCALE GENOMIC DNA]</scope>
    <source>
        <strain evidence="12">ATCC 51982 / DSM 14932 / B316</strain>
    </source>
</reference>
<evidence type="ECO:0000313" key="11">
    <source>
        <dbReference type="EMBL" id="ADL32762.1"/>
    </source>
</evidence>
<dbReference type="UniPathway" id="UPA00035">
    <property type="reaction ID" value="UER00042"/>
</dbReference>
<dbReference type="EMBL" id="CP001810">
    <property type="protein sequence ID" value="ADL32762.1"/>
    <property type="molecule type" value="Genomic_DNA"/>
</dbReference>
<dbReference type="SUPFAM" id="SSF51366">
    <property type="entry name" value="Ribulose-phoshate binding barrel"/>
    <property type="match status" value="1"/>
</dbReference>
<keyword evidence="7 9" id="KW-0057">Aromatic amino acid biosynthesis</keyword>
<keyword evidence="12" id="KW-1185">Reference proteome</keyword>
<accession>E0S2D9</accession>
<dbReference type="InterPro" id="IPR013785">
    <property type="entry name" value="Aldolase_TIM"/>
</dbReference>
<dbReference type="CDD" id="cd00405">
    <property type="entry name" value="PRAI"/>
    <property type="match status" value="1"/>
</dbReference>
<dbReference type="Pfam" id="PF00697">
    <property type="entry name" value="PRAI"/>
    <property type="match status" value="1"/>
</dbReference>
<evidence type="ECO:0000256" key="4">
    <source>
        <dbReference type="ARBA" id="ARBA00022272"/>
    </source>
</evidence>
<dbReference type="Gene3D" id="3.20.20.70">
    <property type="entry name" value="Aldolase class I"/>
    <property type="match status" value="1"/>
</dbReference>
<organism evidence="11 12">
    <name type="scientific">Butyrivibrio proteoclasticus (strain ATCC 51982 / DSM 14932 / B316)</name>
    <name type="common">Clostridium proteoclasticum</name>
    <dbReference type="NCBI Taxonomy" id="515622"/>
    <lineage>
        <taxon>Bacteria</taxon>
        <taxon>Bacillati</taxon>
        <taxon>Bacillota</taxon>
        <taxon>Clostridia</taxon>
        <taxon>Lachnospirales</taxon>
        <taxon>Lachnospiraceae</taxon>
        <taxon>Butyrivibrio</taxon>
    </lineage>
</organism>
<protein>
    <recommendedName>
        <fullName evidence="4 9">N-(5'-phosphoribosyl)anthranilate isomerase</fullName>
        <shortName evidence="9">PRAI</shortName>
        <ecNumber evidence="3 9">5.3.1.24</ecNumber>
    </recommendedName>
</protein>
<keyword evidence="8 9" id="KW-0413">Isomerase</keyword>
<dbReference type="InterPro" id="IPR044643">
    <property type="entry name" value="TrpF_fam"/>
</dbReference>
<keyword evidence="6 9" id="KW-0822">Tryptophan biosynthesis</keyword>
<evidence type="ECO:0000256" key="7">
    <source>
        <dbReference type="ARBA" id="ARBA00023141"/>
    </source>
</evidence>
<evidence type="ECO:0000256" key="3">
    <source>
        <dbReference type="ARBA" id="ARBA00012572"/>
    </source>
</evidence>
<dbReference type="InterPro" id="IPR001240">
    <property type="entry name" value="PRAI_dom"/>
</dbReference>
<dbReference type="STRING" id="515622.bpr_I0010"/>
<evidence type="ECO:0000256" key="5">
    <source>
        <dbReference type="ARBA" id="ARBA00022605"/>
    </source>
</evidence>
<comment type="pathway">
    <text evidence="2 9">Amino-acid biosynthesis; L-tryptophan biosynthesis; L-tryptophan from chorismate: step 3/5.</text>
</comment>
<dbReference type="InterPro" id="IPR011060">
    <property type="entry name" value="RibuloseP-bd_barrel"/>
</dbReference>
<dbReference type="EC" id="5.3.1.24" evidence="3 9"/>
<dbReference type="PANTHER" id="PTHR42894:SF1">
    <property type="entry name" value="N-(5'-PHOSPHORIBOSYL)ANTHRANILATE ISOMERASE"/>
    <property type="match status" value="1"/>
</dbReference>
<evidence type="ECO:0000256" key="6">
    <source>
        <dbReference type="ARBA" id="ARBA00022822"/>
    </source>
</evidence>
<dbReference type="GO" id="GO:0000162">
    <property type="term" value="P:L-tryptophan biosynthetic process"/>
    <property type="evidence" value="ECO:0007669"/>
    <property type="project" value="UniProtKB-UniRule"/>
</dbReference>
<sequence length="215" mass="24411">MTRVKMCGLFRDEDISYANEVKPDYIGFVFYPKSHRYVSIEKAQSLKARLDPEIKAVGVFVDSDISFIKELVAKNIIDIVQLHGHEDSNYIHELRKSIDNPDISIIQAIVIKNEADILRLPQNDFIDNEFSADYYLVDSGMGSGSSFNWDLLKEHNGKIFLAGGLNTENIAKALSTVKPFAVDVSSGIETDRIKDFDKMKKFISLVKENRSERNE</sequence>
<dbReference type="AlphaFoldDB" id="E0S2D9"/>
<dbReference type="HOGENOM" id="CLU_076364_1_0_9"/>
<feature type="domain" description="N-(5'phosphoribosyl) anthranilate isomerase (PRAI)" evidence="10">
    <location>
        <begin position="4"/>
        <end position="203"/>
    </location>
</feature>
<dbReference type="HAMAP" id="MF_00135">
    <property type="entry name" value="PRAI"/>
    <property type="match status" value="1"/>
</dbReference>
<evidence type="ECO:0000256" key="1">
    <source>
        <dbReference type="ARBA" id="ARBA00001164"/>
    </source>
</evidence>
<evidence type="ECO:0000256" key="8">
    <source>
        <dbReference type="ARBA" id="ARBA00023235"/>
    </source>
</evidence>